<accession>A0A7W0CC20</accession>
<dbReference type="Proteomes" id="UP000525298">
    <property type="component" value="Unassembled WGS sequence"/>
</dbReference>
<sequence length="142" mass="16649">MNRYRTKEAKKQAETIFRLRQQGKSYQKIAAQAGLSYQNTVQKYRKECLFREQAFYYPFIEYISARTEKAIRRCIGEELLEQPEDLNNPETIGTLFKWPGVNNGVLNDLAEGFTAAGYESFDPEKIIENLFTRKNRAYRSID</sequence>
<comment type="caution">
    <text evidence="1">The sequence shown here is derived from an EMBL/GenBank/DDBJ whole genome shotgun (WGS) entry which is preliminary data.</text>
</comment>
<evidence type="ECO:0000313" key="1">
    <source>
        <dbReference type="EMBL" id="MBA2882974.1"/>
    </source>
</evidence>
<protein>
    <submittedName>
        <fullName evidence="1">Uncharacterized protein</fullName>
    </submittedName>
</protein>
<proteinExistence type="predicted"/>
<keyword evidence="2" id="KW-1185">Reference proteome</keyword>
<name>A0A7W0CC20_9BACT</name>
<dbReference type="RefSeq" id="WP_181552588.1">
    <property type="nucleotide sequence ID" value="NZ_JACDUS010000014.1"/>
</dbReference>
<dbReference type="AlphaFoldDB" id="A0A7W0CC20"/>
<dbReference type="EMBL" id="JACDUS010000014">
    <property type="protein sequence ID" value="MBA2882974.1"/>
    <property type="molecule type" value="Genomic_DNA"/>
</dbReference>
<organism evidence="1 2">
    <name type="scientific">Desulfosalsimonas propionicica</name>
    <dbReference type="NCBI Taxonomy" id="332175"/>
    <lineage>
        <taxon>Bacteria</taxon>
        <taxon>Pseudomonadati</taxon>
        <taxon>Thermodesulfobacteriota</taxon>
        <taxon>Desulfobacteria</taxon>
        <taxon>Desulfobacterales</taxon>
        <taxon>Desulfosalsimonadaceae</taxon>
        <taxon>Desulfosalsimonas</taxon>
    </lineage>
</organism>
<reference evidence="1 2" key="1">
    <citation type="submission" date="2020-07" db="EMBL/GenBank/DDBJ databases">
        <title>Genomic Encyclopedia of Type Strains, Phase IV (KMG-IV): sequencing the most valuable type-strain genomes for metagenomic binning, comparative biology and taxonomic classification.</title>
        <authorList>
            <person name="Goeker M."/>
        </authorList>
    </citation>
    <scope>NUCLEOTIDE SEQUENCE [LARGE SCALE GENOMIC DNA]</scope>
    <source>
        <strain evidence="1 2">DSM 17721</strain>
    </source>
</reference>
<gene>
    <name evidence="1" type="ORF">HNR65_003330</name>
</gene>
<evidence type="ECO:0000313" key="2">
    <source>
        <dbReference type="Proteomes" id="UP000525298"/>
    </source>
</evidence>